<evidence type="ECO:0000313" key="2">
    <source>
        <dbReference type="EMBL" id="ABL98761.1"/>
    </source>
</evidence>
<dbReference type="PANTHER" id="PTHR35936">
    <property type="entry name" value="MEMBRANE-BOUND LYTIC MUREIN TRANSGLYCOSYLASE F"/>
    <property type="match status" value="1"/>
</dbReference>
<evidence type="ECO:0000256" key="1">
    <source>
        <dbReference type="ARBA" id="ARBA00010333"/>
    </source>
</evidence>
<dbReference type="eggNOG" id="COG0834">
    <property type="taxonomic scope" value="Bacteria"/>
</dbReference>
<protein>
    <submittedName>
        <fullName evidence="2">Uncharacterized protein</fullName>
    </submittedName>
</protein>
<dbReference type="OrthoDB" id="6259163at2"/>
<reference evidence="2 3" key="1">
    <citation type="submission" date="2006-12" db="EMBL/GenBank/DDBJ databases">
        <title>Complete sequence of Shewanella amazonensis SB2B.</title>
        <authorList>
            <consortium name="US DOE Joint Genome Institute"/>
            <person name="Copeland A."/>
            <person name="Lucas S."/>
            <person name="Lapidus A."/>
            <person name="Barry K."/>
            <person name="Detter J.C."/>
            <person name="Glavina del Rio T."/>
            <person name="Hammon N."/>
            <person name="Israni S."/>
            <person name="Dalin E."/>
            <person name="Tice H."/>
            <person name="Pitluck S."/>
            <person name="Munk A.C."/>
            <person name="Brettin T."/>
            <person name="Bruce D."/>
            <person name="Han C."/>
            <person name="Tapia R."/>
            <person name="Gilna P."/>
            <person name="Schmutz J."/>
            <person name="Larimer F."/>
            <person name="Land M."/>
            <person name="Hauser L."/>
            <person name="Kyrpides N."/>
            <person name="Mikhailova N."/>
            <person name="Fredrickson J."/>
            <person name="Richardson P."/>
        </authorList>
    </citation>
    <scope>NUCLEOTIDE SEQUENCE [LARGE SCALE GENOMIC DNA]</scope>
    <source>
        <strain evidence="3">ATCC BAA-1098 / SB2B</strain>
    </source>
</reference>
<dbReference type="Gene3D" id="3.40.190.10">
    <property type="entry name" value="Periplasmic binding protein-like II"/>
    <property type="match status" value="2"/>
</dbReference>
<dbReference type="Proteomes" id="UP000009175">
    <property type="component" value="Chromosome"/>
</dbReference>
<accession>A1S305</accession>
<dbReference type="KEGG" id="saz:Sama_0551"/>
<organism evidence="2 3">
    <name type="scientific">Shewanella amazonensis (strain ATCC BAA-1098 / SB2B)</name>
    <dbReference type="NCBI Taxonomy" id="326297"/>
    <lineage>
        <taxon>Bacteria</taxon>
        <taxon>Pseudomonadati</taxon>
        <taxon>Pseudomonadota</taxon>
        <taxon>Gammaproteobacteria</taxon>
        <taxon>Alteromonadales</taxon>
        <taxon>Shewanellaceae</taxon>
        <taxon>Shewanella</taxon>
    </lineage>
</organism>
<keyword evidence="3" id="KW-1185">Reference proteome</keyword>
<dbReference type="HOGENOM" id="CLU_070548_0_0_6"/>
<dbReference type="STRING" id="326297.Sama_0551"/>
<dbReference type="SUPFAM" id="SSF53850">
    <property type="entry name" value="Periplasmic binding protein-like II"/>
    <property type="match status" value="1"/>
</dbReference>
<name>A1S305_SHEAM</name>
<dbReference type="EMBL" id="CP000507">
    <property type="protein sequence ID" value="ABL98761.1"/>
    <property type="molecule type" value="Genomic_DNA"/>
</dbReference>
<evidence type="ECO:0000313" key="3">
    <source>
        <dbReference type="Proteomes" id="UP000009175"/>
    </source>
</evidence>
<sequence length="257" mass="29080">MNRRALSTLQRFMAVLCLCGAACIAKTEELRTVTMAVSDSIAPFFIDSQHGLQYELLEAILQHAHFRLNEVKLAPNYRARRWLENGEVDCLINAPEGIEGAIYTAPYSQFHNVVVSLEASQLTIDKIDDLSSISLVGFQHANRFLGVNFAELTMRHSRYLEVASQRNQVRMLLLGRTQAIVIDENILHWQLKTLQSGLGESKALRFHDLFEPVMLRIACLDPRVVIALNAGIEQIKLQGQQQRIVDSYRLKSGTVKY</sequence>
<dbReference type="AlphaFoldDB" id="A1S305"/>
<gene>
    <name evidence="2" type="ordered locus">Sama_0551</name>
</gene>
<comment type="similarity">
    <text evidence="1">Belongs to the bacterial solute-binding protein 3 family.</text>
</comment>
<proteinExistence type="inferred from homology"/>